<feature type="domain" description="RZZ complex subunit KNTC1/ROD C-terminal" evidence="15">
    <location>
        <begin position="958"/>
        <end position="1336"/>
    </location>
</feature>
<evidence type="ECO:0000256" key="9">
    <source>
        <dbReference type="ARBA" id="ARBA00023128"/>
    </source>
</evidence>
<dbReference type="InterPro" id="IPR004165">
    <property type="entry name" value="CoA_trans_fam_I"/>
</dbReference>
<comment type="similarity">
    <text evidence="3">Belongs to the 3-oxoacid CoA-transferase family.</text>
</comment>
<dbReference type="InterPro" id="IPR055403">
    <property type="entry name" value="ARM_KNTC1_1st"/>
</dbReference>
<evidence type="ECO:0000259" key="18">
    <source>
        <dbReference type="Pfam" id="PF24520"/>
    </source>
</evidence>
<dbReference type="Pfam" id="PF24520">
    <property type="entry name" value="ARM_KNTC1_1st"/>
    <property type="match status" value="1"/>
</dbReference>
<dbReference type="InterPro" id="IPR012792">
    <property type="entry name" value="3-oxoacid_CoA-transf_A"/>
</dbReference>
<dbReference type="PROSITE" id="PS01274">
    <property type="entry name" value="COA_TRANSF_2"/>
    <property type="match status" value="1"/>
</dbReference>
<dbReference type="GO" id="GO:0006412">
    <property type="term" value="P:translation"/>
    <property type="evidence" value="ECO:0007669"/>
    <property type="project" value="InterPro"/>
</dbReference>
<keyword evidence="20" id="KW-1185">Reference proteome</keyword>
<evidence type="ECO:0000256" key="2">
    <source>
        <dbReference type="ARBA" id="ARBA00004753"/>
    </source>
</evidence>
<keyword evidence="14" id="KW-0175">Coiled coil</keyword>
<dbReference type="Pfam" id="PF10493">
    <property type="entry name" value="Rod_C"/>
    <property type="match status" value="1"/>
</dbReference>
<dbReference type="NCBIfam" id="TIGR02428">
    <property type="entry name" value="pcaJ_scoB_fam"/>
    <property type="match status" value="1"/>
</dbReference>
<evidence type="ECO:0000256" key="3">
    <source>
        <dbReference type="ARBA" id="ARBA00007154"/>
    </source>
</evidence>
<dbReference type="SMART" id="SM00882">
    <property type="entry name" value="CoA_trans"/>
    <property type="match status" value="2"/>
</dbReference>
<dbReference type="EC" id="2.8.3.5" evidence="5"/>
<protein>
    <recommendedName>
        <fullName evidence="13">3-oxoacid CoA-transferase</fullName>
        <ecNumber evidence="5">2.8.3.5</ecNumber>
    </recommendedName>
    <alternativeName>
        <fullName evidence="13">3-oxoacid CoA-transferase</fullName>
    </alternativeName>
    <alternativeName>
        <fullName evidence="11">60S ribosomal protein L21</fullName>
    </alternativeName>
</protein>
<dbReference type="Gene3D" id="2.30.30.70">
    <property type="entry name" value="Ribosomal protein L21"/>
    <property type="match status" value="1"/>
</dbReference>
<sequence>MWNKVSIGFDVEEETVNFGTRKMAICDSAVYETNTVAIISQETESETTTYSRDPPEVRCSKFTIGSENGIAVIINESVISFNSAGNELLTKSSFEFLIDCYSVVNSTSGPFLLVALNNGDLHCLPLNAEGQSFFLNVKNLNLNFLAKASLSQSKDELQQVVENLKVDYVSINQNEYDNFKVLAANKLERFGEMLLLVVAQSEECEELLLWSTNNELMCSLVLPKGINKLKKLRMSKNGSFIFALTGRGSFLIICPYTLSLIHHHEASWRDFELMQDEENNLLVLTDGLPSMLQLINISGFKIKFQIDINNITYLAEQQSSLEDLLYLESHYCEDENRKEKFFDSVYLKAISESHPEYRLERILRRGKFEEAEMFANTFNLDVETVYKAHLQKLLQDIQPWTDNKISVGESGAKVTSLLQKVKDTEFVARCALNAISSDFALIKALLNYAAERIKSQISETESDTNVTLKDLHSQIQNSLLRLNTFMAVGEKPLTIDAWLSFCKANLIEECLSLLKQSNSEDVMFTVLDKVPLEELNSFVNGFFEQLILQKNLNGDTIISDYIECLVEGSVNWWYWEEAPWEGRVSILVNCIVSVEINRVLLYIFSKSRNTMLEDALQIANTFDLDMCRDVYKLYVQHLIENKNFAKVLSFLDDDSLSLNLVINCCETIILKTHCLSGMPVFSKKYNYYMEVLDAVGAKLNRAVTKVKSTGDISPSVISSDICQQLKRIHFMKQSSVYENLPAALTSVVSQEQESICFPLMTTLHWSIVHNCYISNRPHAECPLLSQTKSISKDCVSKLLKKLIGSRHLDSQFGLALLYYFPKEEASEWIVESSKRFKYDFQRLYAITELGIMYFRQNNLSEHLNDILKLRKQCVWGKQIMEYGLSYKEAFRESPYDRKQLLFKLMSTPSMNVGVLAKYCHDVNFDFQRCLKVYLRQTLLAWEPEFEIKTNVLTGENGHELNIQTYKKWFSLLDALELDKNVLCTLAINQMTCDETNPQRSKTEWCIHLQNQKLLADVESCIGNINNLEMASASLYYVVNHLPPGADQLAAAKLCFLHAKQWRDSDKSEKAETGFLKVQKKYLTISTTHILYCHNLGKTQYLQLVLQPYELIHAIYNDPIILQRNSGNVAVFPDINKAAEEISTLHRIDISQVRMELLDEWLQPENFIANVSSNDFVMGMQDDFCFNDRLSNVEYENFQRACYVIARDISTFGRHLVNIVFEQNSEDSKPISIRLRALQCLYAVTSEKTLTVLSGQTTQSLTNFMNTLKFLNELEVLGMTYSIPAFESAYKSEIVKSLVTFKNPKAVHLAARISKHFNVLNYSLWNEILSKMCSFEMGDGAVQKGMPYKAYHGRTGRVYNVTKHALGVIVNKRVRYRIIPKRINVRIEHVTHSKCREDFLRRVKLNAKRLKNAKKAGIRISLKRKFNWRSIHTTSVCRQSSTDCKEKKIQNSAAEAIQDVPSGSTILFGGFGLCGIPESLINAILESEITDITAVSNNAGVDDFGLGLLLKDKKIKKMISSYVGENALFESQYLNGEIELEFVPQGTLAERIRAGGAGIPAFYTPTAYGTMIHEGGVPLKYNPETHHIEKYSKPKSSQMFNGKEYILEHAIRGNFAFIKGYKADYEGNLIFRKSARNFNQVMCKAADVTIVEVEEIVETGSLDPDCIHVPGIYIDRIVLGCDYQKRIEKIKTLKKEANSVLSSTPAALLRERIVRRAALEFKDGMYVNLGIGMPVLASNYVPPDMKVTLQSENGILGLGSYPETRSQLDADLINAGKETVTVKEGASFFGSEESFAMIRGGHVDITILGAMEVSQYGDLANWMIPGKMVKGMGGAMDLVSAPKTKVIVTMEHTSKSGEHKILPSCSLPLTGKTCVDMIITEKGVFEVNPESGLTLIEIADGVDLPDIMVSTGCSFEVADDLKPMQQIDVVV</sequence>
<keyword evidence="8" id="KW-0689">Ribosomal protein</keyword>
<evidence type="ECO:0000256" key="8">
    <source>
        <dbReference type="ARBA" id="ARBA00022980"/>
    </source>
</evidence>
<gene>
    <name evidence="19" type="ORF">V9T40_003509</name>
</gene>
<comment type="subcellular location">
    <subcellularLocation>
        <location evidence="1">Mitochondrion</location>
    </subcellularLocation>
</comment>
<dbReference type="GO" id="GO:0005739">
    <property type="term" value="C:mitochondrion"/>
    <property type="evidence" value="ECO:0007669"/>
    <property type="project" value="UniProtKB-SubCell"/>
</dbReference>
<name>A0AAN9TQU6_9HEMI</name>
<feature type="coiled-coil region" evidence="14">
    <location>
        <begin position="147"/>
        <end position="174"/>
    </location>
</feature>
<evidence type="ECO:0000259" key="16">
    <source>
        <dbReference type="Pfam" id="PF24504"/>
    </source>
</evidence>
<evidence type="ECO:0000256" key="11">
    <source>
        <dbReference type="ARBA" id="ARBA00035327"/>
    </source>
</evidence>
<feature type="domain" description="KNTC1 first ARM-repeats" evidence="18">
    <location>
        <begin position="361"/>
        <end position="521"/>
    </location>
</feature>
<evidence type="ECO:0000256" key="1">
    <source>
        <dbReference type="ARBA" id="ARBA00004173"/>
    </source>
</evidence>
<comment type="similarity">
    <text evidence="4">Belongs to the eukaryotic ribosomal protein eL21 family.</text>
</comment>
<dbReference type="Gene3D" id="6.10.250.3260">
    <property type="match status" value="1"/>
</dbReference>
<dbReference type="Pfam" id="PF01144">
    <property type="entry name" value="CoA_trans"/>
    <property type="match status" value="2"/>
</dbReference>
<dbReference type="InterPro" id="IPR012791">
    <property type="entry name" value="3-oxoacid_CoA-transf_B"/>
</dbReference>
<dbReference type="SUPFAM" id="SSF50104">
    <property type="entry name" value="Translation proteins SH3-like domain"/>
    <property type="match status" value="1"/>
</dbReference>
<dbReference type="InterPro" id="IPR008991">
    <property type="entry name" value="Translation_prot_SH3-like_sf"/>
</dbReference>
<dbReference type="SUPFAM" id="SSF100950">
    <property type="entry name" value="NagB/RpiA/CoA transferase-like"/>
    <property type="match status" value="2"/>
</dbReference>
<keyword evidence="10" id="KW-0687">Ribonucleoprotein</keyword>
<evidence type="ECO:0000256" key="13">
    <source>
        <dbReference type="ARBA" id="ARBA00075112"/>
    </source>
</evidence>
<evidence type="ECO:0000256" key="14">
    <source>
        <dbReference type="SAM" id="Coils"/>
    </source>
</evidence>
<comment type="function">
    <text evidence="12">Key enzyme for ketone body catabolism. Transfers the CoA moiety from succinate to acetoacetate. Formation of the enzyme-CoA intermediate proceeds via an unstable anhydride species formed between the carboxylate groups of the enzyme and substrate.</text>
</comment>
<evidence type="ECO:0000256" key="4">
    <source>
        <dbReference type="ARBA" id="ARBA00008427"/>
    </source>
</evidence>
<feature type="domain" description="Rod N-terminal" evidence="16">
    <location>
        <begin position="178"/>
        <end position="355"/>
    </location>
</feature>
<dbReference type="InterPro" id="IPR036948">
    <property type="entry name" value="Ribosomal_eL21_sf"/>
</dbReference>
<evidence type="ECO:0000313" key="20">
    <source>
        <dbReference type="Proteomes" id="UP001367676"/>
    </source>
</evidence>
<evidence type="ECO:0000259" key="17">
    <source>
        <dbReference type="Pfam" id="PF24506"/>
    </source>
</evidence>
<dbReference type="InterPro" id="IPR057303">
    <property type="entry name" value="Rod_N"/>
</dbReference>
<dbReference type="EMBL" id="JBBCAQ010000006">
    <property type="protein sequence ID" value="KAK7603510.1"/>
    <property type="molecule type" value="Genomic_DNA"/>
</dbReference>
<reference evidence="19 20" key="1">
    <citation type="submission" date="2024-03" db="EMBL/GenBank/DDBJ databases">
        <title>Adaptation during the transition from Ophiocordyceps entomopathogen to insect associate is accompanied by gene loss and intensified selection.</title>
        <authorList>
            <person name="Ward C.M."/>
            <person name="Onetto C.A."/>
            <person name="Borneman A.R."/>
        </authorList>
    </citation>
    <scope>NUCLEOTIDE SEQUENCE [LARGE SCALE GENOMIC DNA]</scope>
    <source>
        <strain evidence="19">AWRI1</strain>
        <tissue evidence="19">Single Adult Female</tissue>
    </source>
</reference>
<dbReference type="InterPro" id="IPR055402">
    <property type="entry name" value="KNTC1_N"/>
</dbReference>
<dbReference type="Pfam" id="PF01157">
    <property type="entry name" value="Ribosomal_L21e"/>
    <property type="match status" value="1"/>
</dbReference>
<dbReference type="FunFam" id="3.40.1080.10:FF:000001">
    <property type="entry name" value="Succinyl-coa:3-ketoacid-coenzyme a transferase subunit b"/>
    <property type="match status" value="1"/>
</dbReference>
<evidence type="ECO:0000256" key="7">
    <source>
        <dbReference type="ARBA" id="ARBA00022946"/>
    </source>
</evidence>
<dbReference type="GO" id="GO:0008260">
    <property type="term" value="F:succinyl-CoA:3-oxo-acid CoA-transferase activity"/>
    <property type="evidence" value="ECO:0007669"/>
    <property type="project" value="UniProtKB-EC"/>
</dbReference>
<dbReference type="FunFam" id="2.30.30.70:FF:000001">
    <property type="entry name" value="60S ribosomal protein L21"/>
    <property type="match status" value="1"/>
</dbReference>
<dbReference type="PANTHER" id="PTHR13707:SF23">
    <property type="entry name" value="SUCCINYL-COA:3-KETOACID-COENZYME A TRANSFERASE"/>
    <property type="match status" value="1"/>
</dbReference>
<organism evidence="19 20">
    <name type="scientific">Parthenolecanium corni</name>
    <dbReference type="NCBI Taxonomy" id="536013"/>
    <lineage>
        <taxon>Eukaryota</taxon>
        <taxon>Metazoa</taxon>
        <taxon>Ecdysozoa</taxon>
        <taxon>Arthropoda</taxon>
        <taxon>Hexapoda</taxon>
        <taxon>Insecta</taxon>
        <taxon>Pterygota</taxon>
        <taxon>Neoptera</taxon>
        <taxon>Paraneoptera</taxon>
        <taxon>Hemiptera</taxon>
        <taxon>Sternorrhyncha</taxon>
        <taxon>Coccoidea</taxon>
        <taxon>Coccidae</taxon>
        <taxon>Parthenolecanium</taxon>
    </lineage>
</organism>
<comment type="caution">
    <text evidence="19">The sequence shown here is derived from an EMBL/GenBank/DDBJ whole genome shotgun (WGS) entry which is preliminary data.</text>
</comment>
<keyword evidence="6" id="KW-0808">Transferase</keyword>
<dbReference type="InterPro" id="IPR004164">
    <property type="entry name" value="CoA_transf_AS"/>
</dbReference>
<dbReference type="GO" id="GO:1990904">
    <property type="term" value="C:ribonucleoprotein complex"/>
    <property type="evidence" value="ECO:0007669"/>
    <property type="project" value="UniProtKB-KW"/>
</dbReference>
<evidence type="ECO:0000256" key="6">
    <source>
        <dbReference type="ARBA" id="ARBA00022679"/>
    </source>
</evidence>
<dbReference type="Pfam" id="PF24506">
    <property type="entry name" value="KNTC1_N"/>
    <property type="match status" value="1"/>
</dbReference>
<keyword evidence="7" id="KW-0809">Transit peptide</keyword>
<dbReference type="InterPro" id="IPR037171">
    <property type="entry name" value="NagB/RpiA_transferase-like"/>
</dbReference>
<dbReference type="FunFam" id="3.40.1080.10:FF:000002">
    <property type="entry name" value="Succinyl-CoA:3-ketoacid-coenzyme A transferase, mitochondrial"/>
    <property type="match status" value="1"/>
</dbReference>
<evidence type="ECO:0000256" key="10">
    <source>
        <dbReference type="ARBA" id="ARBA00023274"/>
    </source>
</evidence>
<dbReference type="InterPro" id="IPR001147">
    <property type="entry name" value="Ribosomal_eL21"/>
</dbReference>
<evidence type="ECO:0000259" key="15">
    <source>
        <dbReference type="Pfam" id="PF10493"/>
    </source>
</evidence>
<dbReference type="Proteomes" id="UP001367676">
    <property type="component" value="Unassembled WGS sequence"/>
</dbReference>
<accession>A0AAN9TQU6</accession>
<dbReference type="GO" id="GO:0003735">
    <property type="term" value="F:structural constituent of ribosome"/>
    <property type="evidence" value="ECO:0007669"/>
    <property type="project" value="InterPro"/>
</dbReference>
<proteinExistence type="inferred from homology"/>
<dbReference type="InterPro" id="IPR019527">
    <property type="entry name" value="RZZ-complex_KNTC1/ROD_C"/>
</dbReference>
<dbReference type="Pfam" id="PF24504">
    <property type="entry name" value="Rod_N"/>
    <property type="match status" value="1"/>
</dbReference>
<evidence type="ECO:0000313" key="19">
    <source>
        <dbReference type="EMBL" id="KAK7603510.1"/>
    </source>
</evidence>
<dbReference type="GO" id="GO:0005840">
    <property type="term" value="C:ribosome"/>
    <property type="evidence" value="ECO:0007669"/>
    <property type="project" value="UniProtKB-KW"/>
</dbReference>
<comment type="pathway">
    <text evidence="2">Ketone metabolism; succinyl-CoA degradation; acetoacetyl-CoA from succinyl-CoA: step 1/1.</text>
</comment>
<keyword evidence="9" id="KW-0496">Mitochondrion</keyword>
<evidence type="ECO:0000256" key="5">
    <source>
        <dbReference type="ARBA" id="ARBA00012490"/>
    </source>
</evidence>
<feature type="domain" description="KNTC1 N-terminal" evidence="17">
    <location>
        <begin position="16"/>
        <end position="125"/>
    </location>
</feature>
<dbReference type="PANTHER" id="PTHR13707">
    <property type="entry name" value="KETOACID-COENZYME A TRANSFERASE"/>
    <property type="match status" value="1"/>
</dbReference>
<evidence type="ECO:0000256" key="12">
    <source>
        <dbReference type="ARBA" id="ARBA00054372"/>
    </source>
</evidence>
<dbReference type="Gene3D" id="3.40.1080.10">
    <property type="entry name" value="Glutaconate Coenzyme A-transferase"/>
    <property type="match status" value="2"/>
</dbReference>
<dbReference type="NCBIfam" id="TIGR02429">
    <property type="entry name" value="pcaI_scoA_fam"/>
    <property type="match status" value="1"/>
</dbReference>